<keyword evidence="5" id="KW-0460">Magnesium</keyword>
<sequence>MESLYFSAIFYCVGGFALLVRFQLTSTPDRFWVWWWGAGLAISAFLKLAVTGSFDGVMIPTAGGLLLSLYARFRIPILSFFGIGWLACRFCLPISVLVLVNELVSQWGWSKYFLSELTLYLAQVVAFPLSVLYILCSTLSELPRFTIVYHKRDRALEVMRKEGNSVRPMVSIHVPCYAEPPDLVIGTLKAISRLDYENFEVLVIDNNTKDERLWRPVEAYCQLLGDRFRFFHIDPISGAKAGAINFALRNTNPDAEIIAVIDADYVAYPDFLSRFVPLFNDESTGFIQTSHDYRQWRENPFLSSVYFHYLIQQKTVHPALNEYGAGCLVGTMCLIRRSILDELGGWAEWSLTEDLELAVRIMALGYTGHVFAETWGRGLIPETMEGVKKQQFRWWAGATQEFMVHWRWYLGFDESTSLSVPQRSFRVLAFFKDFIRSIILPANMLLFLVCVYSILNDKKILLPAGVLLLMASLLLVLCIKIWIGVRKLNGQGVKDYFLTIMIKGALRWTAIVAFVVPVFKVSMPWVRTNKFKEAGNFSRAIKSTSVEVTIALVHCALALIILPYGDFVNFDLLAVSTIWMIAQGLLFMCAFVMAVTGEKALDVII</sequence>
<evidence type="ECO:0000256" key="12">
    <source>
        <dbReference type="SAM" id="Phobius"/>
    </source>
</evidence>
<gene>
    <name evidence="13" type="ORF">E4J90_10530</name>
</gene>
<name>A0A4Y8VJR9_9PSED</name>
<evidence type="ECO:0000256" key="5">
    <source>
        <dbReference type="ARBA" id="ARBA00022842"/>
    </source>
</evidence>
<dbReference type="PANTHER" id="PTHR43867">
    <property type="entry name" value="CELLULOSE SYNTHASE CATALYTIC SUBUNIT A [UDP-FORMING]"/>
    <property type="match status" value="1"/>
</dbReference>
<dbReference type="FunFam" id="3.90.550.10:FF:000164">
    <property type="entry name" value="Beta-(1-3)-glucosyl transferase"/>
    <property type="match status" value="1"/>
</dbReference>
<dbReference type="PANTHER" id="PTHR43867:SF4">
    <property type="entry name" value="BETA-(1-3)-GLUCOSYL TRANSFERASE"/>
    <property type="match status" value="1"/>
</dbReference>
<feature type="transmembrane region" description="Helical" evidence="12">
    <location>
        <begin position="546"/>
        <end position="565"/>
    </location>
</feature>
<feature type="transmembrane region" description="Helical" evidence="12">
    <location>
        <begin position="460"/>
        <end position="483"/>
    </location>
</feature>
<evidence type="ECO:0000313" key="14">
    <source>
        <dbReference type="Proteomes" id="UP000297555"/>
    </source>
</evidence>
<evidence type="ECO:0000256" key="7">
    <source>
        <dbReference type="ARBA" id="ARBA00023136"/>
    </source>
</evidence>
<evidence type="ECO:0000256" key="10">
    <source>
        <dbReference type="ARBA" id="ARBA00068721"/>
    </source>
</evidence>
<keyword evidence="7 12" id="KW-0472">Membrane</keyword>
<feature type="transmembrane region" description="Helical" evidence="12">
    <location>
        <begin position="120"/>
        <end position="142"/>
    </location>
</feature>
<dbReference type="RefSeq" id="WP_134826287.1">
    <property type="nucleotide sequence ID" value="NZ_SPDQ01000013.1"/>
</dbReference>
<keyword evidence="3 13" id="KW-0808">Transferase</keyword>
<keyword evidence="2" id="KW-0328">Glycosyltransferase</keyword>
<comment type="caution">
    <text evidence="13">The sequence shown here is derived from an EMBL/GenBank/DDBJ whole genome shotgun (WGS) entry which is preliminary data.</text>
</comment>
<evidence type="ECO:0000256" key="4">
    <source>
        <dbReference type="ARBA" id="ARBA00022692"/>
    </source>
</evidence>
<feature type="transmembrane region" description="Helical" evidence="12">
    <location>
        <begin position="434"/>
        <end position="454"/>
    </location>
</feature>
<dbReference type="SUPFAM" id="SSF53448">
    <property type="entry name" value="Nucleotide-diphospho-sugar transferases"/>
    <property type="match status" value="1"/>
</dbReference>
<reference evidence="13 14" key="1">
    <citation type="submission" date="2019-03" db="EMBL/GenBank/DDBJ databases">
        <title>Draft genome sequence of humic substances-degrading Pseudomonas kribbensis CHA-19 from forest soil.</title>
        <authorList>
            <person name="Kim D."/>
        </authorList>
    </citation>
    <scope>NUCLEOTIDE SEQUENCE [LARGE SCALE GENOMIC DNA]</scope>
    <source>
        <strain evidence="13 14">CHA-19</strain>
    </source>
</reference>
<evidence type="ECO:0000256" key="8">
    <source>
        <dbReference type="ARBA" id="ARBA00053004"/>
    </source>
</evidence>
<keyword evidence="6 12" id="KW-1133">Transmembrane helix</keyword>
<dbReference type="GO" id="GO:0005886">
    <property type="term" value="C:plasma membrane"/>
    <property type="evidence" value="ECO:0007669"/>
    <property type="project" value="TreeGrafter"/>
</dbReference>
<feature type="transmembrane region" description="Helical" evidence="12">
    <location>
        <begin position="31"/>
        <end position="50"/>
    </location>
</feature>
<dbReference type="AlphaFoldDB" id="A0A4Y8VJR9"/>
<dbReference type="OrthoDB" id="8742915at2"/>
<dbReference type="Gene3D" id="3.90.550.10">
    <property type="entry name" value="Spore Coat Polysaccharide Biosynthesis Protein SpsA, Chain A"/>
    <property type="match status" value="1"/>
</dbReference>
<evidence type="ECO:0000256" key="6">
    <source>
        <dbReference type="ARBA" id="ARBA00022989"/>
    </source>
</evidence>
<feature type="transmembrane region" description="Helical" evidence="12">
    <location>
        <begin position="6"/>
        <end position="24"/>
    </location>
</feature>
<feature type="transmembrane region" description="Helical" evidence="12">
    <location>
        <begin position="572"/>
        <end position="595"/>
    </location>
</feature>
<dbReference type="Pfam" id="PF13641">
    <property type="entry name" value="Glyco_tranf_2_3"/>
    <property type="match status" value="1"/>
</dbReference>
<comment type="catalytic activity">
    <reaction evidence="8">
        <text>a 1,2-diacyl-sn-glycerol + UDP-alpha-D-glucose = a 1,2-diacyl-3-O-(beta-D-glucopyranosyl)-sn-glycerol + UDP + H(+)</text>
        <dbReference type="Rhea" id="RHEA:17285"/>
        <dbReference type="ChEBI" id="CHEBI:15378"/>
        <dbReference type="ChEBI" id="CHEBI:17815"/>
        <dbReference type="ChEBI" id="CHEBI:58223"/>
        <dbReference type="ChEBI" id="CHEBI:58885"/>
        <dbReference type="ChEBI" id="CHEBI:75799"/>
        <dbReference type="EC" id="2.4.1.336"/>
    </reaction>
</comment>
<organism evidence="13 14">
    <name type="scientific">Pseudomonas kribbensis</name>
    <dbReference type="NCBI Taxonomy" id="1628086"/>
    <lineage>
        <taxon>Bacteria</taxon>
        <taxon>Pseudomonadati</taxon>
        <taxon>Pseudomonadota</taxon>
        <taxon>Gammaproteobacteria</taxon>
        <taxon>Pseudomonadales</taxon>
        <taxon>Pseudomonadaceae</taxon>
        <taxon>Pseudomonas</taxon>
    </lineage>
</organism>
<evidence type="ECO:0000256" key="11">
    <source>
        <dbReference type="ARBA" id="ARBA00078564"/>
    </source>
</evidence>
<feature type="transmembrane region" description="Helical" evidence="12">
    <location>
        <begin position="80"/>
        <end position="100"/>
    </location>
</feature>
<proteinExistence type="predicted"/>
<comment type="subcellular location">
    <subcellularLocation>
        <location evidence="1">Membrane</location>
        <topology evidence="1">Multi-pass membrane protein</topology>
    </subcellularLocation>
</comment>
<dbReference type="InterPro" id="IPR050321">
    <property type="entry name" value="Glycosyltr_2/OpgH_subfam"/>
</dbReference>
<keyword evidence="4 12" id="KW-0812">Transmembrane</keyword>
<feature type="transmembrane region" description="Helical" evidence="12">
    <location>
        <begin position="504"/>
        <end position="526"/>
    </location>
</feature>
<evidence type="ECO:0000256" key="1">
    <source>
        <dbReference type="ARBA" id="ARBA00004141"/>
    </source>
</evidence>
<evidence type="ECO:0000256" key="3">
    <source>
        <dbReference type="ARBA" id="ARBA00022679"/>
    </source>
</evidence>
<dbReference type="EMBL" id="SPDQ01000013">
    <property type="protein sequence ID" value="TFH80697.1"/>
    <property type="molecule type" value="Genomic_DNA"/>
</dbReference>
<dbReference type="GO" id="GO:0016758">
    <property type="term" value="F:hexosyltransferase activity"/>
    <property type="evidence" value="ECO:0007669"/>
    <property type="project" value="TreeGrafter"/>
</dbReference>
<dbReference type="InterPro" id="IPR029044">
    <property type="entry name" value="Nucleotide-diphossugar_trans"/>
</dbReference>
<evidence type="ECO:0000256" key="9">
    <source>
        <dbReference type="ARBA" id="ARBA00066964"/>
    </source>
</evidence>
<evidence type="ECO:0000313" key="13">
    <source>
        <dbReference type="EMBL" id="TFH80697.1"/>
    </source>
</evidence>
<protein>
    <recommendedName>
        <fullName evidence="10">Beta-monoglucosyldiacylglycerol synthase</fullName>
        <ecNumber evidence="9">2.4.1.336</ecNumber>
    </recommendedName>
    <alternativeName>
        <fullName evidence="11">UDP-glucose:1,2-diacylglycerol 3-beta-D-glucosyltransferase</fullName>
    </alternativeName>
</protein>
<evidence type="ECO:0000256" key="2">
    <source>
        <dbReference type="ARBA" id="ARBA00022676"/>
    </source>
</evidence>
<dbReference type="Proteomes" id="UP000297555">
    <property type="component" value="Unassembled WGS sequence"/>
</dbReference>
<accession>A0A4Y8VJR9</accession>
<dbReference type="EC" id="2.4.1.336" evidence="9"/>